<protein>
    <submittedName>
        <fullName evidence="1">Uncharacterized protein</fullName>
    </submittedName>
</protein>
<dbReference type="Proteomes" id="UP001465755">
    <property type="component" value="Unassembled WGS sequence"/>
</dbReference>
<keyword evidence="2" id="KW-1185">Reference proteome</keyword>
<gene>
    <name evidence="1" type="ORF">WJX73_001001</name>
</gene>
<dbReference type="EMBL" id="JALJOQ010000142">
    <property type="protein sequence ID" value="KAK9794057.1"/>
    <property type="molecule type" value="Genomic_DNA"/>
</dbReference>
<accession>A0AAW1NVE1</accession>
<organism evidence="1 2">
    <name type="scientific">Symbiochloris irregularis</name>
    <dbReference type="NCBI Taxonomy" id="706552"/>
    <lineage>
        <taxon>Eukaryota</taxon>
        <taxon>Viridiplantae</taxon>
        <taxon>Chlorophyta</taxon>
        <taxon>core chlorophytes</taxon>
        <taxon>Trebouxiophyceae</taxon>
        <taxon>Trebouxiales</taxon>
        <taxon>Trebouxiaceae</taxon>
        <taxon>Symbiochloris</taxon>
    </lineage>
</organism>
<reference evidence="1 2" key="1">
    <citation type="journal article" date="2024" name="Nat. Commun.">
        <title>Phylogenomics reveals the evolutionary origins of lichenization in chlorophyte algae.</title>
        <authorList>
            <person name="Puginier C."/>
            <person name="Libourel C."/>
            <person name="Otte J."/>
            <person name="Skaloud P."/>
            <person name="Haon M."/>
            <person name="Grisel S."/>
            <person name="Petersen M."/>
            <person name="Berrin J.G."/>
            <person name="Delaux P.M."/>
            <person name="Dal Grande F."/>
            <person name="Keller J."/>
        </authorList>
    </citation>
    <scope>NUCLEOTIDE SEQUENCE [LARGE SCALE GENOMIC DNA]</scope>
    <source>
        <strain evidence="1 2">SAG 2036</strain>
    </source>
</reference>
<dbReference type="AlphaFoldDB" id="A0AAW1NVE1"/>
<comment type="caution">
    <text evidence="1">The sequence shown here is derived from an EMBL/GenBank/DDBJ whole genome shotgun (WGS) entry which is preliminary data.</text>
</comment>
<evidence type="ECO:0000313" key="1">
    <source>
        <dbReference type="EMBL" id="KAK9794057.1"/>
    </source>
</evidence>
<proteinExistence type="predicted"/>
<evidence type="ECO:0000313" key="2">
    <source>
        <dbReference type="Proteomes" id="UP001465755"/>
    </source>
</evidence>
<sequence length="138" mass="15665">MVHLQAVSRLKQHCPPLARQIRYGRLVGAAAWVHSTAAVAEWRRSGGRTVQTVAGKVAPAQQQLSAKVEKQLQDISFFLEDYRPFLWKDSVYASHVACFHDFKDLGHCWHCLSRLDPQDNTLTLEHVFVDQLALIALF</sequence>
<name>A0AAW1NVE1_9CHLO</name>